<dbReference type="Pfam" id="PF01548">
    <property type="entry name" value="DEDD_Tnp_IS110"/>
    <property type="match status" value="1"/>
</dbReference>
<accession>A0A0L8JK10</accession>
<name>A0A0L8JK10_STRVR</name>
<dbReference type="PATRIC" id="fig|1938.6.peg.6360"/>
<dbReference type="GO" id="GO:0006313">
    <property type="term" value="P:DNA transposition"/>
    <property type="evidence" value="ECO:0007669"/>
    <property type="project" value="InterPro"/>
</dbReference>
<dbReference type="InterPro" id="IPR002525">
    <property type="entry name" value="Transp_IS110-like_N"/>
</dbReference>
<dbReference type="Proteomes" id="UP000037023">
    <property type="component" value="Unassembled WGS sequence"/>
</dbReference>
<feature type="domain" description="Transposase IS110-like N-terminal" evidence="1">
    <location>
        <begin position="9"/>
        <end position="55"/>
    </location>
</feature>
<organism evidence="2 3">
    <name type="scientific">Streptomyces viridochromogenes</name>
    <dbReference type="NCBI Taxonomy" id="1938"/>
    <lineage>
        <taxon>Bacteria</taxon>
        <taxon>Bacillati</taxon>
        <taxon>Actinomycetota</taxon>
        <taxon>Actinomycetes</taxon>
        <taxon>Kitasatosporales</taxon>
        <taxon>Streptomycetaceae</taxon>
        <taxon>Streptomyces</taxon>
    </lineage>
</organism>
<evidence type="ECO:0000313" key="2">
    <source>
        <dbReference type="EMBL" id="KOG13961.1"/>
    </source>
</evidence>
<evidence type="ECO:0000313" key="3">
    <source>
        <dbReference type="Proteomes" id="UP000037023"/>
    </source>
</evidence>
<protein>
    <recommendedName>
        <fullName evidence="1">Transposase IS110-like N-terminal domain-containing protein</fullName>
    </recommendedName>
</protein>
<dbReference type="GO" id="GO:0004803">
    <property type="term" value="F:transposase activity"/>
    <property type="evidence" value="ECO:0007669"/>
    <property type="project" value="InterPro"/>
</dbReference>
<comment type="caution">
    <text evidence="2">The sequence shown here is derived from an EMBL/GenBank/DDBJ whole genome shotgun (WGS) entry which is preliminary data.</text>
</comment>
<gene>
    <name evidence="2" type="ORF">ADK34_29750</name>
</gene>
<dbReference type="EMBL" id="LGUP01000373">
    <property type="protein sequence ID" value="KOG13961.1"/>
    <property type="molecule type" value="Genomic_DNA"/>
</dbReference>
<sequence length="59" mass="6245">MSGRAALVAHVIADQACMRRDLQLIGPGDEAIIELRLLTGRRADLLCDRARAANASAAS</sequence>
<proteinExistence type="predicted"/>
<dbReference type="GO" id="GO:0003677">
    <property type="term" value="F:DNA binding"/>
    <property type="evidence" value="ECO:0007669"/>
    <property type="project" value="InterPro"/>
</dbReference>
<evidence type="ECO:0000259" key="1">
    <source>
        <dbReference type="Pfam" id="PF01548"/>
    </source>
</evidence>
<reference evidence="2 3" key="1">
    <citation type="submission" date="2015-06" db="EMBL/GenBank/DDBJ databases">
        <authorList>
            <person name="Hoefler B.C."/>
            <person name="Straight P.D."/>
        </authorList>
    </citation>
    <scope>NUCLEOTIDE SEQUENCE [LARGE SCALE GENOMIC DNA]</scope>
    <source>
        <strain evidence="2 3">NRRL 3427</strain>
    </source>
</reference>
<dbReference type="AlphaFoldDB" id="A0A0L8JK10"/>